<dbReference type="Gene3D" id="1.20.5.1930">
    <property type="match status" value="1"/>
</dbReference>
<keyword evidence="13" id="KW-1185">Reference proteome</keyword>
<dbReference type="InterPro" id="IPR003594">
    <property type="entry name" value="HATPase_dom"/>
</dbReference>
<name>A0ABT9R5P7_9ACTN</name>
<keyword evidence="9" id="KW-1133">Transmembrane helix</keyword>
<feature type="transmembrane region" description="Helical" evidence="9">
    <location>
        <begin position="103"/>
        <end position="125"/>
    </location>
</feature>
<dbReference type="PANTHER" id="PTHR24421:SF10">
    <property type="entry name" value="NITRATE_NITRITE SENSOR PROTEIN NARQ"/>
    <property type="match status" value="1"/>
</dbReference>
<reference evidence="12 13" key="1">
    <citation type="submission" date="2023-07" db="EMBL/GenBank/DDBJ databases">
        <title>Sequencing the genomes of 1000 actinobacteria strains.</title>
        <authorList>
            <person name="Klenk H.-P."/>
        </authorList>
    </citation>
    <scope>NUCLEOTIDE SEQUENCE [LARGE SCALE GENOMIC DNA]</scope>
    <source>
        <strain evidence="12 13">DSM 44109</strain>
    </source>
</reference>
<dbReference type="CDD" id="cd16917">
    <property type="entry name" value="HATPase_UhpB-NarQ-NarX-like"/>
    <property type="match status" value="1"/>
</dbReference>
<dbReference type="SUPFAM" id="SSF55874">
    <property type="entry name" value="ATPase domain of HSP90 chaperone/DNA topoisomerase II/histidine kinase"/>
    <property type="match status" value="1"/>
</dbReference>
<keyword evidence="3" id="KW-0597">Phosphoprotein</keyword>
<evidence type="ECO:0000259" key="11">
    <source>
        <dbReference type="Pfam" id="PF07730"/>
    </source>
</evidence>
<dbReference type="PANTHER" id="PTHR24421">
    <property type="entry name" value="NITRATE/NITRITE SENSOR PROTEIN NARX-RELATED"/>
    <property type="match status" value="1"/>
</dbReference>
<feature type="domain" description="Histidine kinase/HSP90-like ATPase" evidence="10">
    <location>
        <begin position="256"/>
        <end position="343"/>
    </location>
</feature>
<dbReference type="Proteomes" id="UP001230426">
    <property type="component" value="Unassembled WGS sequence"/>
</dbReference>
<keyword evidence="6 12" id="KW-0418">Kinase</keyword>
<feature type="transmembrane region" description="Helical" evidence="9">
    <location>
        <begin position="76"/>
        <end position="97"/>
    </location>
</feature>
<evidence type="ECO:0000256" key="5">
    <source>
        <dbReference type="ARBA" id="ARBA00022741"/>
    </source>
</evidence>
<accession>A0ABT9R5P7</accession>
<keyword evidence="5" id="KW-0547">Nucleotide-binding</keyword>
<evidence type="ECO:0000313" key="13">
    <source>
        <dbReference type="Proteomes" id="UP001230426"/>
    </source>
</evidence>
<comment type="catalytic activity">
    <reaction evidence="1">
        <text>ATP + protein L-histidine = ADP + protein N-phospho-L-histidine.</text>
        <dbReference type="EC" id="2.7.13.3"/>
    </reaction>
</comment>
<feature type="transmembrane region" description="Helical" evidence="9">
    <location>
        <begin position="50"/>
        <end position="69"/>
    </location>
</feature>
<keyword evidence="7" id="KW-0067">ATP-binding</keyword>
<keyword evidence="9" id="KW-0472">Membrane</keyword>
<dbReference type="GO" id="GO:0016301">
    <property type="term" value="F:kinase activity"/>
    <property type="evidence" value="ECO:0007669"/>
    <property type="project" value="UniProtKB-KW"/>
</dbReference>
<dbReference type="Pfam" id="PF07730">
    <property type="entry name" value="HisKA_3"/>
    <property type="match status" value="1"/>
</dbReference>
<evidence type="ECO:0000256" key="7">
    <source>
        <dbReference type="ARBA" id="ARBA00022840"/>
    </source>
</evidence>
<dbReference type="InterPro" id="IPR036890">
    <property type="entry name" value="HATPase_C_sf"/>
</dbReference>
<evidence type="ECO:0000313" key="12">
    <source>
        <dbReference type="EMBL" id="MDP9864187.1"/>
    </source>
</evidence>
<evidence type="ECO:0000256" key="6">
    <source>
        <dbReference type="ARBA" id="ARBA00022777"/>
    </source>
</evidence>
<evidence type="ECO:0000256" key="8">
    <source>
        <dbReference type="ARBA" id="ARBA00023012"/>
    </source>
</evidence>
<gene>
    <name evidence="12" type="ORF">J2S55_003453</name>
</gene>
<proteinExistence type="predicted"/>
<evidence type="ECO:0000256" key="9">
    <source>
        <dbReference type="SAM" id="Phobius"/>
    </source>
</evidence>
<feature type="domain" description="Signal transduction histidine kinase subgroup 3 dimerisation and phosphoacceptor" evidence="11">
    <location>
        <begin position="144"/>
        <end position="207"/>
    </location>
</feature>
<dbReference type="Gene3D" id="3.30.565.10">
    <property type="entry name" value="Histidine kinase-like ATPase, C-terminal domain"/>
    <property type="match status" value="1"/>
</dbReference>
<sequence>MDLVAALLALAAMTVALVPRVPPAWPAMAAGAISIAITAAHPLGGWHSDAISWTLAEVPPLLALTLLAVRHAPAPQAAVSAGLAGGAVALMLVRVLWPGDFAFAVGSCAGWALLAVAAAGVGLYLRMLDSGRRRAVAEAKRTQRLVLARDLHDFVAHDVSGILVQAQAAQLAPGPLPPQVADALRRIEEAGQRALTAMDRTVQMLHGADEAGSGTAGALPGVDGLAQLVAGYSPSVRVDLSVDPGLERQLSQETSATVYRVVTEALTNVRRHASEATSVAIAVARVGESVRVRVTDDGGGHSEAAGRGGFGLVGLTERAEVLGGSLSAGPEPGGWRVEALLPAHPPRRLRHAGARVRRPTADRGEPT</sequence>
<protein>
    <recommendedName>
        <fullName evidence="2">histidine kinase</fullName>
        <ecNumber evidence="2">2.7.13.3</ecNumber>
    </recommendedName>
</protein>
<dbReference type="InterPro" id="IPR011712">
    <property type="entry name" value="Sig_transdc_His_kin_sub3_dim/P"/>
</dbReference>
<keyword evidence="8" id="KW-0902">Two-component regulatory system</keyword>
<keyword evidence="4" id="KW-0808">Transferase</keyword>
<keyword evidence="9" id="KW-0812">Transmembrane</keyword>
<dbReference type="EMBL" id="JAUSRB010000002">
    <property type="protein sequence ID" value="MDP9864187.1"/>
    <property type="molecule type" value="Genomic_DNA"/>
</dbReference>
<evidence type="ECO:0000256" key="2">
    <source>
        <dbReference type="ARBA" id="ARBA00012438"/>
    </source>
</evidence>
<comment type="caution">
    <text evidence="12">The sequence shown here is derived from an EMBL/GenBank/DDBJ whole genome shotgun (WGS) entry which is preliminary data.</text>
</comment>
<dbReference type="InterPro" id="IPR050482">
    <property type="entry name" value="Sensor_HK_TwoCompSys"/>
</dbReference>
<evidence type="ECO:0000256" key="1">
    <source>
        <dbReference type="ARBA" id="ARBA00000085"/>
    </source>
</evidence>
<dbReference type="Pfam" id="PF02518">
    <property type="entry name" value="HATPase_c"/>
    <property type="match status" value="1"/>
</dbReference>
<evidence type="ECO:0000259" key="10">
    <source>
        <dbReference type="Pfam" id="PF02518"/>
    </source>
</evidence>
<dbReference type="EC" id="2.7.13.3" evidence="2"/>
<organism evidence="12 13">
    <name type="scientific">Streptosporangium brasiliense</name>
    <dbReference type="NCBI Taxonomy" id="47480"/>
    <lineage>
        <taxon>Bacteria</taxon>
        <taxon>Bacillati</taxon>
        <taxon>Actinomycetota</taxon>
        <taxon>Actinomycetes</taxon>
        <taxon>Streptosporangiales</taxon>
        <taxon>Streptosporangiaceae</taxon>
        <taxon>Streptosporangium</taxon>
    </lineage>
</organism>
<dbReference type="RefSeq" id="WP_306861745.1">
    <property type="nucleotide sequence ID" value="NZ_JAUSRB010000002.1"/>
</dbReference>
<evidence type="ECO:0000256" key="3">
    <source>
        <dbReference type="ARBA" id="ARBA00022553"/>
    </source>
</evidence>
<evidence type="ECO:0000256" key="4">
    <source>
        <dbReference type="ARBA" id="ARBA00022679"/>
    </source>
</evidence>